<dbReference type="PANTHER" id="PTHR11260:SF773">
    <property type="entry name" value="GLUTATHIONE S-TRANSFERASE U26"/>
    <property type="match status" value="1"/>
</dbReference>
<evidence type="ECO:0000256" key="4">
    <source>
        <dbReference type="RuleBase" id="RU003494"/>
    </source>
</evidence>
<dbReference type="InterPro" id="IPR010987">
    <property type="entry name" value="Glutathione-S-Trfase_C-like"/>
</dbReference>
<dbReference type="Gene3D" id="3.40.30.10">
    <property type="entry name" value="Glutaredoxin"/>
    <property type="match status" value="1"/>
</dbReference>
<dbReference type="EC" id="2.5.1.18" evidence="1"/>
<dbReference type="CDD" id="cd03058">
    <property type="entry name" value="GST_N_Tau"/>
    <property type="match status" value="1"/>
</dbReference>
<sequence>MSDEVALLDFWASPYGMRVRICLAEKGIKYEHINENLRPTKGDLLLKMNPVNQKIPVLIHNGKPISESLIIVQYIDEVWNAESPSWLPADPHQRANARFWGDYIDKKMYDYGKKVFITRGEERENAKKEFVDILKVLEGELGDKLYFGGDNFGFVDIALIPFHSWFYSFEMAGNFSIEKECPKLIAWAKKCMENASVSKTLPDPVETFEELKTWYPIV</sequence>
<dbReference type="InterPro" id="IPR045073">
    <property type="entry name" value="Omega/Tau-like"/>
</dbReference>
<dbReference type="InterPro" id="IPR036249">
    <property type="entry name" value="Thioredoxin-like_sf"/>
</dbReference>
<dbReference type="Pfam" id="PF00043">
    <property type="entry name" value="GST_C"/>
    <property type="match status" value="1"/>
</dbReference>
<dbReference type="AlphaFoldDB" id="A0A4Y7IWJ8"/>
<dbReference type="SUPFAM" id="SSF47616">
    <property type="entry name" value="GST C-terminal domain-like"/>
    <property type="match status" value="1"/>
</dbReference>
<dbReference type="FunFam" id="1.20.1050.10:FF:000018">
    <property type="entry name" value="Glutathione S-transferase U20"/>
    <property type="match status" value="1"/>
</dbReference>
<dbReference type="EMBL" id="CM010716">
    <property type="protein sequence ID" value="RZC51879.1"/>
    <property type="molecule type" value="Genomic_DNA"/>
</dbReference>
<dbReference type="SFLD" id="SFLDS00019">
    <property type="entry name" value="Glutathione_Transferase_(cytos"/>
    <property type="match status" value="1"/>
</dbReference>
<dbReference type="SUPFAM" id="SSF52833">
    <property type="entry name" value="Thioredoxin-like"/>
    <property type="match status" value="1"/>
</dbReference>
<evidence type="ECO:0000313" key="8">
    <source>
        <dbReference type="Proteomes" id="UP000316621"/>
    </source>
</evidence>
<dbReference type="Pfam" id="PF02798">
    <property type="entry name" value="GST_N"/>
    <property type="match status" value="1"/>
</dbReference>
<gene>
    <name evidence="7" type="ORF">C5167_020304</name>
</gene>
<dbReference type="GO" id="GO:0004364">
    <property type="term" value="F:glutathione transferase activity"/>
    <property type="evidence" value="ECO:0007669"/>
    <property type="project" value="UniProtKB-EC"/>
</dbReference>
<dbReference type="Gene3D" id="1.20.1050.10">
    <property type="match status" value="1"/>
</dbReference>
<dbReference type="InterPro" id="IPR004046">
    <property type="entry name" value="GST_C"/>
</dbReference>
<evidence type="ECO:0000256" key="2">
    <source>
        <dbReference type="ARBA" id="ARBA00022679"/>
    </source>
</evidence>
<organism evidence="7 8">
    <name type="scientific">Papaver somniferum</name>
    <name type="common">Opium poppy</name>
    <dbReference type="NCBI Taxonomy" id="3469"/>
    <lineage>
        <taxon>Eukaryota</taxon>
        <taxon>Viridiplantae</taxon>
        <taxon>Streptophyta</taxon>
        <taxon>Embryophyta</taxon>
        <taxon>Tracheophyta</taxon>
        <taxon>Spermatophyta</taxon>
        <taxon>Magnoliopsida</taxon>
        <taxon>Ranunculales</taxon>
        <taxon>Papaveraceae</taxon>
        <taxon>Papaveroideae</taxon>
        <taxon>Papaver</taxon>
    </lineage>
</organism>
<reference evidence="7 8" key="1">
    <citation type="journal article" date="2018" name="Science">
        <title>The opium poppy genome and morphinan production.</title>
        <authorList>
            <person name="Guo L."/>
            <person name="Winzer T."/>
            <person name="Yang X."/>
            <person name="Li Y."/>
            <person name="Ning Z."/>
            <person name="He Z."/>
            <person name="Teodor R."/>
            <person name="Lu Y."/>
            <person name="Bowser T.A."/>
            <person name="Graham I.A."/>
            <person name="Ye K."/>
        </authorList>
    </citation>
    <scope>NUCLEOTIDE SEQUENCE [LARGE SCALE GENOMIC DNA]</scope>
    <source>
        <strain evidence="8">cv. HN1</strain>
        <tissue evidence="7">Leaves</tissue>
    </source>
</reference>
<dbReference type="OrthoDB" id="202840at2759"/>
<dbReference type="InterPro" id="IPR004045">
    <property type="entry name" value="Glutathione_S-Trfase_N"/>
</dbReference>
<dbReference type="PROSITE" id="PS50405">
    <property type="entry name" value="GST_CTER"/>
    <property type="match status" value="1"/>
</dbReference>
<name>A0A4Y7IWJ8_PAPSO</name>
<comment type="similarity">
    <text evidence="4">Belongs to the GST superfamily.</text>
</comment>
<feature type="domain" description="GST C-terminal" evidence="6">
    <location>
        <begin position="90"/>
        <end position="215"/>
    </location>
</feature>
<dbReference type="InterPro" id="IPR040079">
    <property type="entry name" value="Glutathione_S-Trfase"/>
</dbReference>
<dbReference type="SFLD" id="SFLDG00358">
    <property type="entry name" value="Main_(cytGST)"/>
    <property type="match status" value="1"/>
</dbReference>
<feature type="domain" description="GST N-terminal" evidence="5">
    <location>
        <begin position="3"/>
        <end position="83"/>
    </location>
</feature>
<dbReference type="GO" id="GO:0005737">
    <property type="term" value="C:cytoplasm"/>
    <property type="evidence" value="ECO:0007669"/>
    <property type="project" value="TreeGrafter"/>
</dbReference>
<dbReference type="CDD" id="cd03185">
    <property type="entry name" value="GST_C_Tau"/>
    <property type="match status" value="1"/>
</dbReference>
<protein>
    <recommendedName>
        <fullName evidence="1">glutathione transferase</fullName>
        <ecNumber evidence="1">2.5.1.18</ecNumber>
    </recommendedName>
</protein>
<dbReference type="GO" id="GO:0006749">
    <property type="term" value="P:glutathione metabolic process"/>
    <property type="evidence" value="ECO:0007669"/>
    <property type="project" value="InterPro"/>
</dbReference>
<dbReference type="PANTHER" id="PTHR11260">
    <property type="entry name" value="GLUTATHIONE S-TRANSFERASE, GST, SUPERFAMILY, GST DOMAIN CONTAINING"/>
    <property type="match status" value="1"/>
</dbReference>
<dbReference type="PROSITE" id="PS50404">
    <property type="entry name" value="GST_NTER"/>
    <property type="match status" value="1"/>
</dbReference>
<dbReference type="InterPro" id="IPR036282">
    <property type="entry name" value="Glutathione-S-Trfase_C_sf"/>
</dbReference>
<keyword evidence="2" id="KW-0808">Transferase</keyword>
<dbReference type="STRING" id="3469.A0A4Y7IWJ8"/>
<keyword evidence="8" id="KW-1185">Reference proteome</keyword>
<dbReference type="SMR" id="A0A4Y7IWJ8"/>
<dbReference type="SFLD" id="SFLDG01152">
    <property type="entry name" value="Main.3:_Omega-_and_Tau-like"/>
    <property type="match status" value="1"/>
</dbReference>
<dbReference type="OMA" id="SIESECC"/>
<dbReference type="FunFam" id="3.40.30.10:FF:000014">
    <property type="entry name" value="Tau class glutathione S-transferase"/>
    <property type="match status" value="1"/>
</dbReference>
<evidence type="ECO:0000256" key="3">
    <source>
        <dbReference type="ARBA" id="ARBA00047960"/>
    </source>
</evidence>
<dbReference type="Proteomes" id="UP000316621">
    <property type="component" value="Chromosome 2"/>
</dbReference>
<dbReference type="InterPro" id="IPR045074">
    <property type="entry name" value="GST_C_Tau"/>
</dbReference>
<proteinExistence type="inferred from homology"/>
<evidence type="ECO:0000259" key="5">
    <source>
        <dbReference type="PROSITE" id="PS50404"/>
    </source>
</evidence>
<evidence type="ECO:0000256" key="1">
    <source>
        <dbReference type="ARBA" id="ARBA00012452"/>
    </source>
</evidence>
<comment type="catalytic activity">
    <reaction evidence="3">
        <text>RX + glutathione = an S-substituted glutathione + a halide anion + H(+)</text>
        <dbReference type="Rhea" id="RHEA:16437"/>
        <dbReference type="ChEBI" id="CHEBI:15378"/>
        <dbReference type="ChEBI" id="CHEBI:16042"/>
        <dbReference type="ChEBI" id="CHEBI:17792"/>
        <dbReference type="ChEBI" id="CHEBI:57925"/>
        <dbReference type="ChEBI" id="CHEBI:90779"/>
        <dbReference type="EC" id="2.5.1.18"/>
    </reaction>
</comment>
<evidence type="ECO:0000259" key="6">
    <source>
        <dbReference type="PROSITE" id="PS50405"/>
    </source>
</evidence>
<dbReference type="Gramene" id="RZC51879">
    <property type="protein sequence ID" value="RZC51879"/>
    <property type="gene ID" value="C5167_020304"/>
</dbReference>
<evidence type="ECO:0000313" key="7">
    <source>
        <dbReference type="EMBL" id="RZC51879.1"/>
    </source>
</evidence>
<accession>A0A4Y7IWJ8</accession>